<evidence type="ECO:0000256" key="2">
    <source>
        <dbReference type="ARBA" id="ARBA00022598"/>
    </source>
</evidence>
<keyword evidence="7" id="KW-1185">Reference proteome</keyword>
<dbReference type="GO" id="GO:0051301">
    <property type="term" value="P:cell division"/>
    <property type="evidence" value="ECO:0007669"/>
    <property type="project" value="InterPro"/>
</dbReference>
<dbReference type="GO" id="GO:0008360">
    <property type="term" value="P:regulation of cell shape"/>
    <property type="evidence" value="ECO:0007669"/>
    <property type="project" value="InterPro"/>
</dbReference>
<name>A0A834M9E1_RHYFE</name>
<feature type="non-terminal residue" evidence="6">
    <location>
        <position position="1"/>
    </location>
</feature>
<dbReference type="InterPro" id="IPR004101">
    <property type="entry name" value="Mur_ligase_C"/>
</dbReference>
<evidence type="ECO:0000313" key="7">
    <source>
        <dbReference type="Proteomes" id="UP000625711"/>
    </source>
</evidence>
<evidence type="ECO:0000256" key="4">
    <source>
        <dbReference type="ARBA" id="ARBA00022840"/>
    </source>
</evidence>
<dbReference type="OrthoDB" id="10070750at2759"/>
<keyword evidence="1" id="KW-0963">Cytoplasm</keyword>
<feature type="domain" description="Mur ligase C-terminal" evidence="5">
    <location>
        <begin position="8"/>
        <end position="127"/>
    </location>
</feature>
<sequence length="156" mass="16675">KTFKGLEHRCQYVNEIAGVSYYDDSKGTNVGATLAAINGLGQALAPDQAKVVIILGGQGKGQDFSPLSPALVQYGRHVVLIGEDAALIEAALDKDIPRSHATSLQDAIQQCQQHAQTGDAVLLSPACASFDMFKSYNDRGQQFVQCVHLLKTNSES</sequence>
<dbReference type="Gene3D" id="3.90.190.20">
    <property type="entry name" value="Mur ligase, C-terminal domain"/>
    <property type="match status" value="1"/>
</dbReference>
<dbReference type="InterPro" id="IPR005762">
    <property type="entry name" value="MurD"/>
</dbReference>
<organism evidence="6 7">
    <name type="scientific">Rhynchophorus ferrugineus</name>
    <name type="common">Red palm weevil</name>
    <name type="synonym">Curculio ferrugineus</name>
    <dbReference type="NCBI Taxonomy" id="354439"/>
    <lineage>
        <taxon>Eukaryota</taxon>
        <taxon>Metazoa</taxon>
        <taxon>Ecdysozoa</taxon>
        <taxon>Arthropoda</taxon>
        <taxon>Hexapoda</taxon>
        <taxon>Insecta</taxon>
        <taxon>Pterygota</taxon>
        <taxon>Neoptera</taxon>
        <taxon>Endopterygota</taxon>
        <taxon>Coleoptera</taxon>
        <taxon>Polyphaga</taxon>
        <taxon>Cucujiformia</taxon>
        <taxon>Curculionidae</taxon>
        <taxon>Dryophthorinae</taxon>
        <taxon>Rhynchophorus</taxon>
    </lineage>
</organism>
<keyword evidence="2" id="KW-0436">Ligase</keyword>
<keyword evidence="3" id="KW-0547">Nucleotide-binding</keyword>
<protein>
    <recommendedName>
        <fullName evidence="5">Mur ligase C-terminal domain-containing protein</fullName>
    </recommendedName>
</protein>
<dbReference type="GO" id="GO:0005737">
    <property type="term" value="C:cytoplasm"/>
    <property type="evidence" value="ECO:0007669"/>
    <property type="project" value="InterPro"/>
</dbReference>
<keyword evidence="4" id="KW-0067">ATP-binding</keyword>
<gene>
    <name evidence="6" type="ORF">GWI33_010000</name>
</gene>
<dbReference type="SUPFAM" id="SSF53244">
    <property type="entry name" value="MurD-like peptide ligases, peptide-binding domain"/>
    <property type="match status" value="1"/>
</dbReference>
<evidence type="ECO:0000313" key="6">
    <source>
        <dbReference type="EMBL" id="KAF7276641.1"/>
    </source>
</evidence>
<proteinExistence type="predicted"/>
<dbReference type="InterPro" id="IPR036615">
    <property type="entry name" value="Mur_ligase_C_dom_sf"/>
</dbReference>
<reference evidence="6" key="1">
    <citation type="submission" date="2020-08" db="EMBL/GenBank/DDBJ databases">
        <title>Genome sequencing and assembly of the red palm weevil Rhynchophorus ferrugineus.</title>
        <authorList>
            <person name="Dias G.B."/>
            <person name="Bergman C.M."/>
            <person name="Manee M."/>
        </authorList>
    </citation>
    <scope>NUCLEOTIDE SEQUENCE</scope>
    <source>
        <strain evidence="6">AA-2017</strain>
        <tissue evidence="6">Whole larva</tissue>
    </source>
</reference>
<evidence type="ECO:0000256" key="3">
    <source>
        <dbReference type="ARBA" id="ARBA00022741"/>
    </source>
</evidence>
<dbReference type="Proteomes" id="UP000625711">
    <property type="component" value="Unassembled WGS sequence"/>
</dbReference>
<accession>A0A834M9E1</accession>
<dbReference type="GO" id="GO:0005524">
    <property type="term" value="F:ATP binding"/>
    <property type="evidence" value="ECO:0007669"/>
    <property type="project" value="UniProtKB-KW"/>
</dbReference>
<evidence type="ECO:0000256" key="1">
    <source>
        <dbReference type="ARBA" id="ARBA00022490"/>
    </source>
</evidence>
<dbReference type="EMBL" id="JAACXV010006004">
    <property type="protein sequence ID" value="KAF7276641.1"/>
    <property type="molecule type" value="Genomic_DNA"/>
</dbReference>
<comment type="caution">
    <text evidence="6">The sequence shown here is derived from an EMBL/GenBank/DDBJ whole genome shotgun (WGS) entry which is preliminary data.</text>
</comment>
<dbReference type="PANTHER" id="PTHR43692">
    <property type="entry name" value="UDP-N-ACETYLMURAMOYLALANINE--D-GLUTAMATE LIGASE"/>
    <property type="match status" value="1"/>
</dbReference>
<dbReference type="AlphaFoldDB" id="A0A834M9E1"/>
<dbReference type="GO" id="GO:0008764">
    <property type="term" value="F:UDP-N-acetylmuramoylalanine-D-glutamate ligase activity"/>
    <property type="evidence" value="ECO:0007669"/>
    <property type="project" value="InterPro"/>
</dbReference>
<dbReference type="PANTHER" id="PTHR43692:SF1">
    <property type="entry name" value="UDP-N-ACETYLMURAMOYLALANINE--D-GLUTAMATE LIGASE"/>
    <property type="match status" value="1"/>
</dbReference>
<evidence type="ECO:0000259" key="5">
    <source>
        <dbReference type="Pfam" id="PF02875"/>
    </source>
</evidence>
<dbReference type="Pfam" id="PF02875">
    <property type="entry name" value="Mur_ligase_C"/>
    <property type="match status" value="1"/>
</dbReference>